<evidence type="ECO:0000313" key="4">
    <source>
        <dbReference type="Proteomes" id="UP000823910"/>
    </source>
</evidence>
<dbReference type="Pfam" id="PF07007">
    <property type="entry name" value="LprI"/>
    <property type="match status" value="1"/>
</dbReference>
<evidence type="ECO:0000313" key="3">
    <source>
        <dbReference type="EMBL" id="HJC06440.1"/>
    </source>
</evidence>
<dbReference type="AlphaFoldDB" id="A0A9D2SHI9"/>
<gene>
    <name evidence="3" type="ORF">H9704_09840</name>
</gene>
<dbReference type="Proteomes" id="UP000823910">
    <property type="component" value="Unassembled WGS sequence"/>
</dbReference>
<feature type="region of interest" description="Disordered" evidence="1">
    <location>
        <begin position="57"/>
        <end position="195"/>
    </location>
</feature>
<dbReference type="PANTHER" id="PTHR39176">
    <property type="entry name" value="PERIPLASMIC PROTEIN-RELATED"/>
    <property type="match status" value="1"/>
</dbReference>
<name>A0A9D2SHI9_9FIRM</name>
<proteinExistence type="predicted"/>
<evidence type="ECO:0000256" key="1">
    <source>
        <dbReference type="SAM" id="MobiDB-lite"/>
    </source>
</evidence>
<accession>A0A9D2SHI9</accession>
<comment type="caution">
    <text evidence="3">The sequence shown here is derived from an EMBL/GenBank/DDBJ whole genome shotgun (WGS) entry which is preliminary data.</text>
</comment>
<evidence type="ECO:0000259" key="2">
    <source>
        <dbReference type="Pfam" id="PF07007"/>
    </source>
</evidence>
<protein>
    <submittedName>
        <fullName evidence="3">DUF1311 domain-containing protein</fullName>
    </submittedName>
</protein>
<dbReference type="EMBL" id="DWWT01000047">
    <property type="protein sequence ID" value="HJC06440.1"/>
    <property type="molecule type" value="Genomic_DNA"/>
</dbReference>
<organism evidence="3 4">
    <name type="scientific">Candidatus Enterocloster excrementipullorum</name>
    <dbReference type="NCBI Taxonomy" id="2838559"/>
    <lineage>
        <taxon>Bacteria</taxon>
        <taxon>Bacillati</taxon>
        <taxon>Bacillota</taxon>
        <taxon>Clostridia</taxon>
        <taxon>Lachnospirales</taxon>
        <taxon>Lachnospiraceae</taxon>
        <taxon>Enterocloster</taxon>
    </lineage>
</organism>
<feature type="compositionally biased region" description="Low complexity" evidence="1">
    <location>
        <begin position="107"/>
        <end position="132"/>
    </location>
</feature>
<dbReference type="InterPro" id="IPR009739">
    <property type="entry name" value="LprI-like_N"/>
</dbReference>
<feature type="compositionally biased region" description="Low complexity" evidence="1">
    <location>
        <begin position="57"/>
        <end position="70"/>
    </location>
</feature>
<feature type="compositionally biased region" description="Low complexity" evidence="1">
    <location>
        <begin position="149"/>
        <end position="174"/>
    </location>
</feature>
<sequence length="309" mass="31358">MRDKRIWIVIACILVIGSGLTKYTHSFVSRSGGSAGGEAAVSMAAAGEYPAALADSSPAASALEQEAAAQAGGGQGPGLQSRMAPGPGEASDQAAAGEAGTMASVQETAAAADGEAVPEAAAFGAAPATASPKTAGGDSASESPDDAGTEGTAADIAADAASAPEETTAADEPISPLVGARPAERSSGSGTDYRQRLEDLDAQIERIQKEEQESNVYSIITSAESELKMWESELNTIYTALLAALSQEDAAGLAQEQQEWMQNREAKAAESSGKGGSMESLGYAAALVSITRDRAYELVERYEDTVSAS</sequence>
<feature type="domain" description="Lysozyme inhibitor LprI-like N-terminal" evidence="2">
    <location>
        <begin position="212"/>
        <end position="298"/>
    </location>
</feature>
<reference evidence="3" key="2">
    <citation type="submission" date="2021-04" db="EMBL/GenBank/DDBJ databases">
        <authorList>
            <person name="Gilroy R."/>
        </authorList>
    </citation>
    <scope>NUCLEOTIDE SEQUENCE</scope>
    <source>
        <strain evidence="3">CHK180-15479</strain>
    </source>
</reference>
<reference evidence="3" key="1">
    <citation type="journal article" date="2021" name="PeerJ">
        <title>Extensive microbial diversity within the chicken gut microbiome revealed by metagenomics and culture.</title>
        <authorList>
            <person name="Gilroy R."/>
            <person name="Ravi A."/>
            <person name="Getino M."/>
            <person name="Pursley I."/>
            <person name="Horton D.L."/>
            <person name="Alikhan N.F."/>
            <person name="Baker D."/>
            <person name="Gharbi K."/>
            <person name="Hall N."/>
            <person name="Watson M."/>
            <person name="Adriaenssens E.M."/>
            <person name="Foster-Nyarko E."/>
            <person name="Jarju S."/>
            <person name="Secka A."/>
            <person name="Antonio M."/>
            <person name="Oren A."/>
            <person name="Chaudhuri R.R."/>
            <person name="La Ragione R."/>
            <person name="Hildebrand F."/>
            <person name="Pallen M.J."/>
        </authorList>
    </citation>
    <scope>NUCLEOTIDE SEQUENCE</scope>
    <source>
        <strain evidence="3">CHK180-15479</strain>
    </source>
</reference>
<dbReference type="Gene3D" id="1.20.1270.180">
    <property type="match status" value="1"/>
</dbReference>
<dbReference type="PANTHER" id="PTHR39176:SF1">
    <property type="entry name" value="PERIPLASMIC PROTEIN"/>
    <property type="match status" value="1"/>
</dbReference>